<dbReference type="Gene3D" id="2.60.40.10">
    <property type="entry name" value="Immunoglobulins"/>
    <property type="match status" value="1"/>
</dbReference>
<keyword evidence="5" id="KW-1185">Reference proteome</keyword>
<evidence type="ECO:0000256" key="1">
    <source>
        <dbReference type="ARBA" id="ARBA00023319"/>
    </source>
</evidence>
<dbReference type="InterPro" id="IPR013783">
    <property type="entry name" value="Ig-like_fold"/>
</dbReference>
<accession>A0AAD9DYI9</accession>
<dbReference type="GO" id="GO:0007156">
    <property type="term" value="P:homophilic cell adhesion via plasma membrane adhesion molecules"/>
    <property type="evidence" value="ECO:0007669"/>
    <property type="project" value="TreeGrafter"/>
</dbReference>
<organism evidence="4 5">
    <name type="scientific">Electrophorus voltai</name>
    <dbReference type="NCBI Taxonomy" id="2609070"/>
    <lineage>
        <taxon>Eukaryota</taxon>
        <taxon>Metazoa</taxon>
        <taxon>Chordata</taxon>
        <taxon>Craniata</taxon>
        <taxon>Vertebrata</taxon>
        <taxon>Euteleostomi</taxon>
        <taxon>Actinopterygii</taxon>
        <taxon>Neopterygii</taxon>
        <taxon>Teleostei</taxon>
        <taxon>Ostariophysi</taxon>
        <taxon>Gymnotiformes</taxon>
        <taxon>Gymnotoidei</taxon>
        <taxon>Gymnotidae</taxon>
        <taxon>Electrophorus</taxon>
    </lineage>
</organism>
<feature type="compositionally biased region" description="Basic and acidic residues" evidence="2">
    <location>
        <begin position="70"/>
        <end position="90"/>
    </location>
</feature>
<dbReference type="PANTHER" id="PTHR10075:SF100">
    <property type="entry name" value="FASCICLIN-2"/>
    <property type="match status" value="1"/>
</dbReference>
<comment type="caution">
    <text evidence="4">The sequence shown here is derived from an EMBL/GenBank/DDBJ whole genome shotgun (WGS) entry which is preliminary data.</text>
</comment>
<dbReference type="Proteomes" id="UP001239994">
    <property type="component" value="Unassembled WGS sequence"/>
</dbReference>
<dbReference type="InterPro" id="IPR036179">
    <property type="entry name" value="Ig-like_dom_sf"/>
</dbReference>
<reference evidence="4" key="1">
    <citation type="submission" date="2023-03" db="EMBL/GenBank/DDBJ databases">
        <title>Electrophorus voltai genome.</title>
        <authorList>
            <person name="Bian C."/>
        </authorList>
    </citation>
    <scope>NUCLEOTIDE SEQUENCE</scope>
    <source>
        <strain evidence="4">CB-2022</strain>
        <tissue evidence="4">Muscle</tissue>
    </source>
</reference>
<evidence type="ECO:0000259" key="3">
    <source>
        <dbReference type="PROSITE" id="PS50835"/>
    </source>
</evidence>
<dbReference type="Pfam" id="PF07679">
    <property type="entry name" value="I-set"/>
    <property type="match status" value="1"/>
</dbReference>
<dbReference type="InterPro" id="IPR007110">
    <property type="entry name" value="Ig-like_dom"/>
</dbReference>
<sequence length="331" mass="36604">MERGREREMEREGEGDMESERWRERERWREKEMERERWRGPEGGGASRGHPSLSAQAASEISFEEQPADDSSHLSRHPTDLRKTFDQEPLGKEVSLEQEVLLQCRPPEGVPAAEACTPADCLVGRSIVHSHRCTRSVRRDHLGGGGVGGATALPEHRELPGNGQSQASYPKHHKFPGGGSRRYTFTETGGDGSSKRSNLPAAATVRKCVFAHSVLIYGGRADRVNGEIFGVLSRAAFRVTTVSPAFSTPQVEWLKNEEIIDPADDRNFYITIDHNLIIKQARLSDTANYTCVAKNIVAKRRSTTATVIVYGNALPHAHVCSTVSPRLCLVL</sequence>
<dbReference type="GO" id="GO:0098632">
    <property type="term" value="F:cell-cell adhesion mediator activity"/>
    <property type="evidence" value="ECO:0007669"/>
    <property type="project" value="TreeGrafter"/>
</dbReference>
<dbReference type="FunFam" id="2.60.40.10:FF:002125">
    <property type="entry name" value="Netrin receptor UNC5D"/>
    <property type="match status" value="1"/>
</dbReference>
<evidence type="ECO:0000256" key="2">
    <source>
        <dbReference type="SAM" id="MobiDB-lite"/>
    </source>
</evidence>
<protein>
    <recommendedName>
        <fullName evidence="3">Ig-like domain-containing protein</fullName>
    </recommendedName>
</protein>
<keyword evidence="1" id="KW-0393">Immunoglobulin domain</keyword>
<feature type="compositionally biased region" description="Basic and acidic residues" evidence="2">
    <location>
        <begin position="1"/>
        <end position="40"/>
    </location>
</feature>
<dbReference type="GO" id="GO:0030424">
    <property type="term" value="C:axon"/>
    <property type="evidence" value="ECO:0007669"/>
    <property type="project" value="TreeGrafter"/>
</dbReference>
<dbReference type="InterPro" id="IPR013098">
    <property type="entry name" value="Ig_I-set"/>
</dbReference>
<dbReference type="EMBL" id="JAROKS010000010">
    <property type="protein sequence ID" value="KAK1800295.1"/>
    <property type="molecule type" value="Genomic_DNA"/>
</dbReference>
<dbReference type="InterPro" id="IPR003599">
    <property type="entry name" value="Ig_sub"/>
</dbReference>
<proteinExistence type="predicted"/>
<dbReference type="PANTHER" id="PTHR10075">
    <property type="entry name" value="BASIGIN RELATED"/>
    <property type="match status" value="1"/>
</dbReference>
<dbReference type="AlphaFoldDB" id="A0AAD9DYI9"/>
<dbReference type="SMART" id="SM00409">
    <property type="entry name" value="IG"/>
    <property type="match status" value="1"/>
</dbReference>
<feature type="domain" description="Ig-like" evidence="3">
    <location>
        <begin position="200"/>
        <end position="308"/>
    </location>
</feature>
<dbReference type="PROSITE" id="PS50835">
    <property type="entry name" value="IG_LIKE"/>
    <property type="match status" value="1"/>
</dbReference>
<dbReference type="GO" id="GO:0070593">
    <property type="term" value="P:dendrite self-avoidance"/>
    <property type="evidence" value="ECO:0007669"/>
    <property type="project" value="TreeGrafter"/>
</dbReference>
<evidence type="ECO:0000313" key="5">
    <source>
        <dbReference type="Proteomes" id="UP001239994"/>
    </source>
</evidence>
<name>A0AAD9DYI9_9TELE</name>
<feature type="region of interest" description="Disordered" evidence="2">
    <location>
        <begin position="1"/>
        <end position="90"/>
    </location>
</feature>
<dbReference type="GO" id="GO:0005886">
    <property type="term" value="C:plasma membrane"/>
    <property type="evidence" value="ECO:0007669"/>
    <property type="project" value="TreeGrafter"/>
</dbReference>
<dbReference type="GO" id="GO:0007411">
    <property type="term" value="P:axon guidance"/>
    <property type="evidence" value="ECO:0007669"/>
    <property type="project" value="TreeGrafter"/>
</dbReference>
<dbReference type="SUPFAM" id="SSF48726">
    <property type="entry name" value="Immunoglobulin"/>
    <property type="match status" value="1"/>
</dbReference>
<evidence type="ECO:0000313" key="4">
    <source>
        <dbReference type="EMBL" id="KAK1800295.1"/>
    </source>
</evidence>
<gene>
    <name evidence="4" type="ORF">P4O66_000338</name>
</gene>
<feature type="region of interest" description="Disordered" evidence="2">
    <location>
        <begin position="153"/>
        <end position="181"/>
    </location>
</feature>